<dbReference type="SUPFAM" id="SSF160719">
    <property type="entry name" value="gpW/gp25-like"/>
    <property type="match status" value="1"/>
</dbReference>
<proteinExistence type="predicted"/>
<comment type="caution">
    <text evidence="1">The sequence shown here is derived from an EMBL/GenBank/DDBJ whole genome shotgun (WGS) entry which is preliminary data.</text>
</comment>
<evidence type="ECO:0000313" key="1">
    <source>
        <dbReference type="EMBL" id="MFC5509268.1"/>
    </source>
</evidence>
<name>A0ABW0PA64_9HYPH</name>
<dbReference type="EMBL" id="JBHSLU010000161">
    <property type="protein sequence ID" value="MFC5509268.1"/>
    <property type="molecule type" value="Genomic_DNA"/>
</dbReference>
<dbReference type="RefSeq" id="WP_377818023.1">
    <property type="nucleotide sequence ID" value="NZ_JBHSLU010000161.1"/>
</dbReference>
<gene>
    <name evidence="1" type="ORF">ACFPN9_29065</name>
</gene>
<protein>
    <submittedName>
        <fullName evidence="1">GPW/gp25 family protein</fullName>
    </submittedName>
</protein>
<dbReference type="Gene3D" id="3.10.450.40">
    <property type="match status" value="1"/>
</dbReference>
<evidence type="ECO:0000313" key="2">
    <source>
        <dbReference type="Proteomes" id="UP001596060"/>
    </source>
</evidence>
<organism evidence="1 2">
    <name type="scientific">Bosea massiliensis</name>
    <dbReference type="NCBI Taxonomy" id="151419"/>
    <lineage>
        <taxon>Bacteria</taxon>
        <taxon>Pseudomonadati</taxon>
        <taxon>Pseudomonadota</taxon>
        <taxon>Alphaproteobacteria</taxon>
        <taxon>Hyphomicrobiales</taxon>
        <taxon>Boseaceae</taxon>
        <taxon>Bosea</taxon>
    </lineage>
</organism>
<reference evidence="2" key="1">
    <citation type="journal article" date="2019" name="Int. J. Syst. Evol. Microbiol.">
        <title>The Global Catalogue of Microorganisms (GCM) 10K type strain sequencing project: providing services to taxonomists for standard genome sequencing and annotation.</title>
        <authorList>
            <consortium name="The Broad Institute Genomics Platform"/>
            <consortium name="The Broad Institute Genome Sequencing Center for Infectious Disease"/>
            <person name="Wu L."/>
            <person name="Ma J."/>
        </authorList>
    </citation>
    <scope>NUCLEOTIDE SEQUENCE [LARGE SCALE GENOMIC DNA]</scope>
    <source>
        <strain evidence="2">CCUG 43117</strain>
    </source>
</reference>
<accession>A0ABW0PA64</accession>
<dbReference type="Proteomes" id="UP001596060">
    <property type="component" value="Unassembled WGS sequence"/>
</dbReference>
<keyword evidence="2" id="KW-1185">Reference proteome</keyword>
<sequence>MSSVGMSRETGRLIFGFDHVVQSVGDILTTNIAERLFREWYGFPGFRLLGEPLNQVTLVKFLNLIFIALTLRQKNGLPVEPRFRVTRAVPLEANRQGEFLCRLEGEYMPRGHLGDFTVEGKKKIVITNAGDRFTAIEDTGAL</sequence>